<sequence>MVFKPLPGPLGVDGPTVDTVLDPGAARPGGVLSGRVDLVGGTAGHDVEHVVLELVAHVAAAGHTGDGDRRGRGDGVRREGGDGEEGGGREEVVVFERRRLGGPFRLASGERRSVPFSLPLPWETPVTEPYGRPPGIALGVRTELAVAGTADTGGAVPLAVTPLPAQEAVLEALGRLGFGLRSAGLEHGRIGGTGQRLPFRQEIELSAPPRYADQVEEIELTFLAVPGALEVVLEADKRGGACSDGHDALSRFTVPHDGPAGSRDWTALVDGWVRELVEHRAAYGSQAVYGHGTGEPSVPRTRRPDGPTALADA</sequence>
<dbReference type="EMBL" id="CP012382">
    <property type="protein sequence ID" value="AKZ56937.1"/>
    <property type="molecule type" value="Genomic_DNA"/>
</dbReference>
<dbReference type="Proteomes" id="UP000061018">
    <property type="component" value="Chromosome"/>
</dbReference>
<dbReference type="InterPro" id="IPR009776">
    <property type="entry name" value="Spore_0_M"/>
</dbReference>
<dbReference type="RefSeq" id="WP_053134272.1">
    <property type="nucleotide sequence ID" value="NZ_CP012382.1"/>
</dbReference>
<dbReference type="Pfam" id="PF07070">
    <property type="entry name" value="Spo0M"/>
    <property type="match status" value="1"/>
</dbReference>
<evidence type="ECO:0000313" key="2">
    <source>
        <dbReference type="EMBL" id="AKZ56937.1"/>
    </source>
</evidence>
<reference evidence="3" key="1">
    <citation type="journal article" date="2015" name="J. Biotechnol.">
        <title>Complete genome sequence of Streptomyces ambofaciens ATCC 23877, the spiramycin producer.</title>
        <authorList>
            <person name="Thibessard A."/>
            <person name="Haas D."/>
            <person name="Gerbaud C."/>
            <person name="Aigle B."/>
            <person name="Lautru S."/>
            <person name="Pernodet J.L."/>
            <person name="Leblond P."/>
        </authorList>
    </citation>
    <scope>NUCLEOTIDE SEQUENCE [LARGE SCALE GENOMIC DNA]</scope>
    <source>
        <strain evidence="3">ATCC 23877 / 3486 / DSM 40053 / JCM 4204 / NBRC 12836 / NRRL B-2516</strain>
    </source>
</reference>
<dbReference type="KEGG" id="samb:SAM23877_3892"/>
<dbReference type="AlphaFoldDB" id="A0A0K2AVT4"/>
<proteinExistence type="predicted"/>
<feature type="compositionally biased region" description="Basic and acidic residues" evidence="1">
    <location>
        <begin position="65"/>
        <end position="90"/>
    </location>
</feature>
<gene>
    <name evidence="2" type="ORF">SAM23877_3892</name>
</gene>
<protein>
    <recommendedName>
        <fullName evidence="4">Sporulation protein</fullName>
    </recommendedName>
</protein>
<evidence type="ECO:0000313" key="3">
    <source>
        <dbReference type="Proteomes" id="UP000061018"/>
    </source>
</evidence>
<accession>A0A0K2AVT4</accession>
<feature type="region of interest" description="Disordered" evidence="1">
    <location>
        <begin position="287"/>
        <end position="313"/>
    </location>
</feature>
<feature type="region of interest" description="Disordered" evidence="1">
    <location>
        <begin position="62"/>
        <end position="90"/>
    </location>
</feature>
<dbReference type="STRING" id="1889.SAM40697_3538"/>
<dbReference type="PANTHER" id="PTHR40053:SF1">
    <property type="entry name" value="SPORULATION-CONTROL PROTEIN SPO0M"/>
    <property type="match status" value="1"/>
</dbReference>
<evidence type="ECO:0000256" key="1">
    <source>
        <dbReference type="SAM" id="MobiDB-lite"/>
    </source>
</evidence>
<name>A0A0K2AVT4_STRA7</name>
<dbReference type="PANTHER" id="PTHR40053">
    <property type="entry name" value="SPORULATION-CONTROL PROTEIN SPO0M"/>
    <property type="match status" value="1"/>
</dbReference>
<organism evidence="2 3">
    <name type="scientific">Streptomyces ambofaciens (strain ATCC 23877 / 3486 / DSM 40053 / JCM 4204 / NBRC 12836 / NRRL B-2516)</name>
    <dbReference type="NCBI Taxonomy" id="278992"/>
    <lineage>
        <taxon>Bacteria</taxon>
        <taxon>Bacillati</taxon>
        <taxon>Actinomycetota</taxon>
        <taxon>Actinomycetes</taxon>
        <taxon>Kitasatosporales</taxon>
        <taxon>Streptomycetaceae</taxon>
        <taxon>Streptomyces</taxon>
    </lineage>
</organism>
<evidence type="ECO:0008006" key="4">
    <source>
        <dbReference type="Google" id="ProtNLM"/>
    </source>
</evidence>